<protein>
    <submittedName>
        <fullName evidence="1">Prophage protein</fullName>
    </submittedName>
</protein>
<gene>
    <name evidence="1" type="ORF">MBAV_003980</name>
</gene>
<name>A0A0F3GPH1_9BACT</name>
<dbReference type="Pfam" id="PF22398">
    <property type="entry name" value="DUF6978"/>
    <property type="match status" value="1"/>
</dbReference>
<reference evidence="1 2" key="1">
    <citation type="submission" date="2015-02" db="EMBL/GenBank/DDBJ databases">
        <title>Single-cell genomics of uncultivated deep-branching MTB reveals a conserved set of magnetosome genes.</title>
        <authorList>
            <person name="Kolinko S."/>
            <person name="Richter M."/>
            <person name="Glockner F.O."/>
            <person name="Brachmann A."/>
            <person name="Schuler D."/>
        </authorList>
    </citation>
    <scope>NUCLEOTIDE SEQUENCE [LARGE SCALE GENOMIC DNA]</scope>
    <source>
        <strain evidence="1">TM-1</strain>
    </source>
</reference>
<evidence type="ECO:0000313" key="1">
    <source>
        <dbReference type="EMBL" id="KJU83820.1"/>
    </source>
</evidence>
<evidence type="ECO:0000313" key="2">
    <source>
        <dbReference type="Proteomes" id="UP000033423"/>
    </source>
</evidence>
<dbReference type="Proteomes" id="UP000033423">
    <property type="component" value="Unassembled WGS sequence"/>
</dbReference>
<keyword evidence="2" id="KW-1185">Reference proteome</keyword>
<dbReference type="EMBL" id="LACI01001711">
    <property type="protein sequence ID" value="KJU83820.1"/>
    <property type="molecule type" value="Genomic_DNA"/>
</dbReference>
<accession>A0A0F3GPH1</accession>
<organism evidence="1 2">
    <name type="scientific">Candidatus Magnetobacterium bavaricum</name>
    <dbReference type="NCBI Taxonomy" id="29290"/>
    <lineage>
        <taxon>Bacteria</taxon>
        <taxon>Pseudomonadati</taxon>
        <taxon>Nitrospirota</taxon>
        <taxon>Thermodesulfovibrionia</taxon>
        <taxon>Thermodesulfovibrionales</taxon>
        <taxon>Candidatus Magnetobacteriaceae</taxon>
        <taxon>Candidatus Magnetobacterium</taxon>
    </lineage>
</organism>
<proteinExistence type="predicted"/>
<dbReference type="AlphaFoldDB" id="A0A0F3GPH1"/>
<dbReference type="InterPro" id="IPR053916">
    <property type="entry name" value="DUF6978"/>
</dbReference>
<sequence length="82" mass="9287">MDIDLSQAEADALIAMSKYCINDNRTDYPDFGGALRIPLVSENKREEFMLDITRGRIALSKCTFQNRSRQPVADITRVHAVL</sequence>
<comment type="caution">
    <text evidence="1">The sequence shown here is derived from an EMBL/GenBank/DDBJ whole genome shotgun (WGS) entry which is preliminary data.</text>
</comment>